<dbReference type="Proteomes" id="UP000652681">
    <property type="component" value="Unassembled WGS sequence"/>
</dbReference>
<dbReference type="InterPro" id="IPR000601">
    <property type="entry name" value="PKD_dom"/>
</dbReference>
<feature type="chain" id="PRO_5035154187" evidence="2">
    <location>
        <begin position="21"/>
        <end position="1431"/>
    </location>
</feature>
<feature type="compositionally biased region" description="Polar residues" evidence="1">
    <location>
        <begin position="423"/>
        <end position="439"/>
    </location>
</feature>
<reference evidence="4" key="1">
    <citation type="submission" date="2020-09" db="EMBL/GenBank/DDBJ databases">
        <title>Taishania pollutisoli gen. nov., sp. nov., Isolated from Tetrabromobisphenol A-Contaminated Soil.</title>
        <authorList>
            <person name="Chen Q."/>
        </authorList>
    </citation>
    <scope>NUCLEOTIDE SEQUENCE</scope>
    <source>
        <strain evidence="4">CZZ-1</strain>
    </source>
</reference>
<dbReference type="Gene3D" id="2.60.40.10">
    <property type="entry name" value="Immunoglobulins"/>
    <property type="match status" value="2"/>
</dbReference>
<dbReference type="PROSITE" id="PS50093">
    <property type="entry name" value="PKD"/>
    <property type="match status" value="1"/>
</dbReference>
<comment type="caution">
    <text evidence="4">The sequence shown here is derived from an EMBL/GenBank/DDBJ whole genome shotgun (WGS) entry which is preliminary data.</text>
</comment>
<dbReference type="InterPro" id="IPR025667">
    <property type="entry name" value="SprB_repeat"/>
</dbReference>
<keyword evidence="5" id="KW-1185">Reference proteome</keyword>
<dbReference type="Pfam" id="PF19081">
    <property type="entry name" value="Ig_7"/>
    <property type="match status" value="1"/>
</dbReference>
<dbReference type="InterPro" id="IPR013783">
    <property type="entry name" value="Ig-like_fold"/>
</dbReference>
<dbReference type="Gene3D" id="2.60.40.740">
    <property type="match status" value="1"/>
</dbReference>
<organism evidence="4 5">
    <name type="scientific">Taishania pollutisoli</name>
    <dbReference type="NCBI Taxonomy" id="2766479"/>
    <lineage>
        <taxon>Bacteria</taxon>
        <taxon>Pseudomonadati</taxon>
        <taxon>Bacteroidota</taxon>
        <taxon>Flavobacteriia</taxon>
        <taxon>Flavobacteriales</taxon>
        <taxon>Crocinitomicaceae</taxon>
        <taxon>Taishania</taxon>
    </lineage>
</organism>
<dbReference type="Pfam" id="PF18911">
    <property type="entry name" value="PKD_4"/>
    <property type="match status" value="1"/>
</dbReference>
<feature type="region of interest" description="Disordered" evidence="1">
    <location>
        <begin position="283"/>
        <end position="309"/>
    </location>
</feature>
<dbReference type="InterPro" id="IPR044023">
    <property type="entry name" value="Ig_7"/>
</dbReference>
<evidence type="ECO:0000313" key="4">
    <source>
        <dbReference type="EMBL" id="MBC9811256.1"/>
    </source>
</evidence>
<dbReference type="RefSeq" id="WP_216713363.1">
    <property type="nucleotide sequence ID" value="NZ_JACVEL010000001.1"/>
</dbReference>
<keyword evidence="2" id="KW-0732">Signal</keyword>
<feature type="region of interest" description="Disordered" evidence="1">
    <location>
        <begin position="423"/>
        <end position="449"/>
    </location>
</feature>
<evidence type="ECO:0000259" key="3">
    <source>
        <dbReference type="PROSITE" id="PS50093"/>
    </source>
</evidence>
<protein>
    <submittedName>
        <fullName evidence="4">Gliding motility-associated C-terminal domain-containing protein</fullName>
    </submittedName>
</protein>
<feature type="signal peptide" evidence="2">
    <location>
        <begin position="1"/>
        <end position="20"/>
    </location>
</feature>
<dbReference type="CDD" id="cd00146">
    <property type="entry name" value="PKD"/>
    <property type="match status" value="1"/>
</dbReference>
<dbReference type="InterPro" id="IPR022409">
    <property type="entry name" value="PKD/Chitinase_dom"/>
</dbReference>
<dbReference type="InterPro" id="IPR035986">
    <property type="entry name" value="PKD_dom_sf"/>
</dbReference>
<evidence type="ECO:0000313" key="5">
    <source>
        <dbReference type="Proteomes" id="UP000652681"/>
    </source>
</evidence>
<dbReference type="SMART" id="SM00089">
    <property type="entry name" value="PKD"/>
    <property type="match status" value="1"/>
</dbReference>
<feature type="domain" description="PKD" evidence="3">
    <location>
        <begin position="1265"/>
        <end position="1342"/>
    </location>
</feature>
<evidence type="ECO:0000256" key="2">
    <source>
        <dbReference type="SAM" id="SignalP"/>
    </source>
</evidence>
<feature type="compositionally biased region" description="Polar residues" evidence="1">
    <location>
        <begin position="226"/>
        <end position="235"/>
    </location>
</feature>
<evidence type="ECO:0000256" key="1">
    <source>
        <dbReference type="SAM" id="MobiDB-lite"/>
    </source>
</evidence>
<dbReference type="EMBL" id="JACVEL010000001">
    <property type="protein sequence ID" value="MBC9811256.1"/>
    <property type="molecule type" value="Genomic_DNA"/>
</dbReference>
<proteinExistence type="predicted"/>
<dbReference type="NCBIfam" id="TIGR04131">
    <property type="entry name" value="Bac_Flav_CTERM"/>
    <property type="match status" value="1"/>
</dbReference>
<sequence length="1431" mass="143850">MRQLFILVFLLLLHSFSLVAQRGKNGNATINTAGTIVNTYTTLTSNATIGNSSITVAANQLNGAGFTGNLQQGDLIMIIQMQFDNIDGLNYNINNYPEVSWGGGVEVNSNYGQSYQNAHKYGRVANYGSVGNFELREVASVGGTTQINLTCPLENNYLSAGKVQVIRVPRYGNLTINNPGAVISPDWNGTTGGVIAIEVDGNLALNTAGAINASARGFRGGVVEGTSATGGNTPHTEGAGNGDTRLGTMNVTLGGAIGESIIGFTTEYTTLYSRYGRGALANGGGGGGPQNSGGGGGANVGDTNGHTGKGIPTPGYAAIWNLEKPNMATTLSSGGGRGGYTYANSNQNPAVNGPNRAIWGGNARKENGGYGGHALVYNPSKIFLGGGGGAGGQDSGQGGSGGRGGGIIHLTVYGTITGTGSILSNGENGQNSNPTNQTAGVGQRRGNDGAGGGGGGGYIYVKNSNPIPATVNLTANGGGGGSHSLVFSSLGGGTHELCGPGAGGAGGGITYTSGTPVLSVAGGAPGGTTSNGSQNPWSASFPMNGATSGGVGLTNTGTSIYDITAGNDTICGSQSTTLTATVTGTLPGGATIGWYTSQFGGAPVATGLTFNTPVLTTTTTYYVGTCPGTFRKPVRVVVGASPSITGTVVITNATCTAGGSISGLNASGGTGTLTYNWNGTSTPGTNLSNASAGNYTLTVTDENGCTAQSGPHTISGVGGPTISGTPVITAATCSANGTITGLVVNASVAITNYDWNGTTTPNQDLSAAQGSYTLTVTDANGCTAQSGPYVIPMTAAPVISGTAAITNENCNTGGAITGLAVTGGGTPYQFDWSGTVTTTADLTGAAAGSYTLTVTDDNGCQVQSGPYQVDEDTAPVIGGTPAVTNATCTSQGAISGLTVTGGTGTLTYQWNSNPSATIDLANVPAGPYVFVVTDANGCTDTSATITINMVGAPVINGTAVVTNATCTTQGSVTGLTVSGGTQPYTFAWNTTISATTDLTGAAAGQYTLTVTDNAGCVVQSGPYTITQVAPPVFGGTATITDATCTQGGSITGITVSGGAQPYVYAWNTNVTAQIDLLNVSAGSYTLVVTDDNGCQITSGPHVINSQGVPSITGTANVVSATCQTGGSISGLSVTGGVGPYVYEWNGDVNPTADVSDLQPGTYTLVVEDANGCTATSAPYTITAPAAPAIAGQPVVDNADCMQGGSITGVTVTGGTGPYTYSWNGGVYTTLDIFNLQVGTYTLTVTDANGCSVTGTPITVAEDVFVDARFSYSPNPASMNEPIQFHDESTGNIVSWNWELDTTTFAVTQHANYVFTQDGFYNVTLTVTDANGCVDSVTITIEVISELEAPNIITANGDGINDLFILKGLLPDTKLLIVNRWGNLIYTNDNYDNTWNGRDMSGNMVVEGVYTYAITLPDGNQKHGFVHVVHTH</sequence>
<dbReference type="Pfam" id="PF13573">
    <property type="entry name" value="SprB"/>
    <property type="match status" value="3"/>
</dbReference>
<accession>A0A8J6PGF6</accession>
<feature type="compositionally biased region" description="Gly residues" evidence="1">
    <location>
        <begin position="283"/>
        <end position="299"/>
    </location>
</feature>
<dbReference type="SUPFAM" id="SSF49299">
    <property type="entry name" value="PKD domain"/>
    <property type="match status" value="1"/>
</dbReference>
<dbReference type="InterPro" id="IPR026341">
    <property type="entry name" value="T9SS_type_B"/>
</dbReference>
<dbReference type="Pfam" id="PF13585">
    <property type="entry name" value="CHU_C"/>
    <property type="match status" value="1"/>
</dbReference>
<name>A0A8J6PGF6_9FLAO</name>
<gene>
    <name evidence="4" type="ORF">H9Y05_02095</name>
</gene>
<feature type="region of interest" description="Disordered" evidence="1">
    <location>
        <begin position="225"/>
        <end position="245"/>
    </location>
</feature>